<dbReference type="InterPro" id="IPR036412">
    <property type="entry name" value="HAD-like_sf"/>
</dbReference>
<dbReference type="SUPFAM" id="SSF56784">
    <property type="entry name" value="HAD-like"/>
    <property type="match status" value="1"/>
</dbReference>
<dbReference type="EMBL" id="JBBPBN010000005">
    <property type="protein sequence ID" value="KAK9036769.1"/>
    <property type="molecule type" value="Genomic_DNA"/>
</dbReference>
<gene>
    <name evidence="1" type="ORF">V6N11_021697</name>
</gene>
<dbReference type="Pfam" id="PF13242">
    <property type="entry name" value="Hydrolase_like"/>
    <property type="match status" value="1"/>
</dbReference>
<comment type="caution">
    <text evidence="1">The sequence shown here is derived from an EMBL/GenBank/DDBJ whole genome shotgun (WGS) entry which is preliminary data.</text>
</comment>
<proteinExistence type="predicted"/>
<organism evidence="1 2">
    <name type="scientific">Hibiscus sabdariffa</name>
    <name type="common">roselle</name>
    <dbReference type="NCBI Taxonomy" id="183260"/>
    <lineage>
        <taxon>Eukaryota</taxon>
        <taxon>Viridiplantae</taxon>
        <taxon>Streptophyta</taxon>
        <taxon>Embryophyta</taxon>
        <taxon>Tracheophyta</taxon>
        <taxon>Spermatophyta</taxon>
        <taxon>Magnoliopsida</taxon>
        <taxon>eudicotyledons</taxon>
        <taxon>Gunneridae</taxon>
        <taxon>Pentapetalae</taxon>
        <taxon>rosids</taxon>
        <taxon>malvids</taxon>
        <taxon>Malvales</taxon>
        <taxon>Malvaceae</taxon>
        <taxon>Malvoideae</taxon>
        <taxon>Hibiscus</taxon>
    </lineage>
</organism>
<dbReference type="Proteomes" id="UP001396334">
    <property type="component" value="Unassembled WGS sequence"/>
</dbReference>
<dbReference type="Gene3D" id="3.40.50.1000">
    <property type="entry name" value="HAD superfamily/HAD-like"/>
    <property type="match status" value="2"/>
</dbReference>
<evidence type="ECO:0000313" key="1">
    <source>
        <dbReference type="EMBL" id="KAK9036769.1"/>
    </source>
</evidence>
<evidence type="ECO:0000313" key="2">
    <source>
        <dbReference type="Proteomes" id="UP001396334"/>
    </source>
</evidence>
<dbReference type="PANTHER" id="PTHR19288">
    <property type="entry name" value="4-NITROPHENYLPHOSPHATASE-RELATED"/>
    <property type="match status" value="1"/>
</dbReference>
<reference evidence="1 2" key="1">
    <citation type="journal article" date="2024" name="G3 (Bethesda)">
        <title>Genome assembly of Hibiscus sabdariffa L. provides insights into metabolisms of medicinal natural products.</title>
        <authorList>
            <person name="Kim T."/>
        </authorList>
    </citation>
    <scope>NUCLEOTIDE SEQUENCE [LARGE SCALE GENOMIC DNA]</scope>
    <source>
        <strain evidence="1">TK-2024</strain>
        <tissue evidence="1">Old leaves</tissue>
    </source>
</reference>
<evidence type="ECO:0008006" key="3">
    <source>
        <dbReference type="Google" id="ProtNLM"/>
    </source>
</evidence>
<dbReference type="PANTHER" id="PTHR19288:SF46">
    <property type="entry name" value="HALOACID DEHALOGENASE-LIKE HYDROLASE DOMAIN-CONTAINING PROTEIN 2"/>
    <property type="match status" value="1"/>
</dbReference>
<accession>A0ABR2THM3</accession>
<name>A0ABR2THM3_9ROSI</name>
<keyword evidence="2" id="KW-1185">Reference proteome</keyword>
<dbReference type="InterPro" id="IPR023214">
    <property type="entry name" value="HAD_sf"/>
</dbReference>
<protein>
    <recommendedName>
        <fullName evidence="3">Phosphoglycolate phosphatase</fullName>
    </recommendedName>
</protein>
<sequence>MVGAICGSTQREPHVVGKPSTFMMDYLADKFGILKSQICMVGDRLDTDILFGQNGGCKTLVVLSGVTTLSMLQSPNNSIQPDFYTNKISDFVAPKAATV</sequence>